<accession>A0A6M3KPE6</accession>
<dbReference type="EMBL" id="MT144760">
    <property type="protein sequence ID" value="QJH98951.1"/>
    <property type="molecule type" value="Genomic_DNA"/>
</dbReference>
<evidence type="ECO:0000313" key="1">
    <source>
        <dbReference type="EMBL" id="QJA65247.1"/>
    </source>
</evidence>
<evidence type="ECO:0000313" key="2">
    <source>
        <dbReference type="EMBL" id="QJA83947.1"/>
    </source>
</evidence>
<proteinExistence type="predicted"/>
<dbReference type="AlphaFoldDB" id="A0A6M3KPE6"/>
<dbReference type="EMBL" id="MT142521">
    <property type="protein sequence ID" value="QJA83947.1"/>
    <property type="molecule type" value="Genomic_DNA"/>
</dbReference>
<protein>
    <submittedName>
        <fullName evidence="2">Uncharacterized protein</fullName>
    </submittedName>
</protein>
<sequence>MTINTKEILSSLTKANTGMRVRTLDWDASDVDYLRHVVRRLRSFAKRWDLDESTIVVLFDGGAVTNSYTRNNFGATSTYVEYRGGTIRVGRGPVRSCAGGDTDGMYRATIEVPAGHPARKGARGARFASNLARFE</sequence>
<name>A0A6M3KPE6_9ZZZZ</name>
<reference evidence="2" key="1">
    <citation type="submission" date="2020-03" db="EMBL/GenBank/DDBJ databases">
        <title>The deep terrestrial virosphere.</title>
        <authorList>
            <person name="Holmfeldt K."/>
            <person name="Nilsson E."/>
            <person name="Simone D."/>
            <person name="Lopez-Fernandez M."/>
            <person name="Wu X."/>
            <person name="de Brujin I."/>
            <person name="Lundin D."/>
            <person name="Andersson A."/>
            <person name="Bertilsson S."/>
            <person name="Dopson M."/>
        </authorList>
    </citation>
    <scope>NUCLEOTIDE SEQUENCE</scope>
    <source>
        <strain evidence="2">MM415A00243</strain>
        <strain evidence="1">MM415B00422</strain>
        <strain evidence="3">TM448B01434</strain>
    </source>
</reference>
<gene>
    <name evidence="2" type="ORF">MM415A00243_0009</name>
    <name evidence="1" type="ORF">MM415B00422_0009</name>
    <name evidence="3" type="ORF">TM448B01434_0004</name>
</gene>
<dbReference type="EMBL" id="MT141535">
    <property type="protein sequence ID" value="QJA65247.1"/>
    <property type="molecule type" value="Genomic_DNA"/>
</dbReference>
<evidence type="ECO:0000313" key="3">
    <source>
        <dbReference type="EMBL" id="QJH98951.1"/>
    </source>
</evidence>
<organism evidence="2">
    <name type="scientific">viral metagenome</name>
    <dbReference type="NCBI Taxonomy" id="1070528"/>
    <lineage>
        <taxon>unclassified sequences</taxon>
        <taxon>metagenomes</taxon>
        <taxon>organismal metagenomes</taxon>
    </lineage>
</organism>